<evidence type="ECO:0000256" key="9">
    <source>
        <dbReference type="ARBA" id="ARBA00022741"/>
    </source>
</evidence>
<feature type="binding site" evidence="16">
    <location>
        <position position="113"/>
    </location>
    <ligand>
        <name>K(+)</name>
        <dbReference type="ChEBI" id="CHEBI:29103"/>
    </ligand>
</feature>
<evidence type="ECO:0000256" key="16">
    <source>
        <dbReference type="HAMAP-Rule" id="MF_01274"/>
    </source>
</evidence>
<reference evidence="18" key="1">
    <citation type="submission" date="2017-02" db="EMBL/GenBank/DDBJ databases">
        <authorList>
            <person name="Varghese N."/>
            <person name="Submissions S."/>
        </authorList>
    </citation>
    <scope>NUCLEOTIDE SEQUENCE [LARGE SCALE GENOMIC DNA]</scope>
    <source>
        <strain evidence="18">DSM 22270</strain>
    </source>
</reference>
<dbReference type="GO" id="GO:0015937">
    <property type="term" value="P:coenzyme A biosynthetic process"/>
    <property type="evidence" value="ECO:0007669"/>
    <property type="project" value="UniProtKB-UniRule"/>
</dbReference>
<evidence type="ECO:0000256" key="14">
    <source>
        <dbReference type="ARBA" id="ARBA00038036"/>
    </source>
</evidence>
<dbReference type="OrthoDB" id="9804707at2"/>
<keyword evidence="9 16" id="KW-0547">Nucleotide-binding</keyword>
<evidence type="ECO:0000256" key="13">
    <source>
        <dbReference type="ARBA" id="ARBA00022993"/>
    </source>
</evidence>
<comment type="function">
    <text evidence="16">Catalyzes the phosphorylation of pantothenate (Pan), the first step in CoA biosynthesis.</text>
</comment>
<comment type="subunit">
    <text evidence="5 16">Homodimer.</text>
</comment>
<keyword evidence="11 16" id="KW-0067">ATP-binding</keyword>
<dbReference type="RefSeq" id="WP_082213289.1">
    <property type="nucleotide sequence ID" value="NZ_FUZA01000001.1"/>
</dbReference>
<evidence type="ECO:0000256" key="7">
    <source>
        <dbReference type="ARBA" id="ARBA00022490"/>
    </source>
</evidence>
<dbReference type="UniPathway" id="UPA00241">
    <property type="reaction ID" value="UER00352"/>
</dbReference>
<feature type="binding site" evidence="16">
    <location>
        <position position="116"/>
    </location>
    <ligand>
        <name>ATP</name>
        <dbReference type="ChEBI" id="CHEBI:30616"/>
    </ligand>
</feature>
<feature type="binding site" evidence="16">
    <location>
        <position position="168"/>
    </location>
    <ligand>
        <name>substrate</name>
    </ligand>
</feature>
<dbReference type="NCBIfam" id="TIGR00671">
    <property type="entry name" value="baf"/>
    <property type="match status" value="1"/>
</dbReference>
<proteinExistence type="inferred from homology"/>
<dbReference type="InterPro" id="IPR004619">
    <property type="entry name" value="Type_III_PanK"/>
</dbReference>
<dbReference type="EMBL" id="FUZA01000001">
    <property type="protein sequence ID" value="SKB52434.1"/>
    <property type="molecule type" value="Genomic_DNA"/>
</dbReference>
<dbReference type="GO" id="GO:0005737">
    <property type="term" value="C:cytoplasm"/>
    <property type="evidence" value="ECO:0007669"/>
    <property type="project" value="UniProtKB-SubCell"/>
</dbReference>
<dbReference type="AlphaFoldDB" id="A0A1T5BZ39"/>
<sequence>MNIVIDSGNTYSKVGWFQEDKLIRYTTRLTFDELIEAVLSEVPDCILFSSVGYTAADFENALGKSLKIFNLSPETPLPITKNYDTPQTLGADRIAASAGANFLYPGEDLVVIDMGTCITYDLIDKNAVFQGGLISPGVKMRFNAMHSFTKRLPLVEPESDPPLIGKSTRSAMQSGVMNGVLAEMHGIIEQYRHNSPDLRVLLCGGDAAFFESSLKPPIFAVPELVLIGLNRILTYNVSLQ</sequence>
<dbReference type="PANTHER" id="PTHR34265:SF1">
    <property type="entry name" value="TYPE III PANTOTHENATE KINASE"/>
    <property type="match status" value="1"/>
</dbReference>
<dbReference type="InterPro" id="IPR043129">
    <property type="entry name" value="ATPase_NBD"/>
</dbReference>
<evidence type="ECO:0000256" key="2">
    <source>
        <dbReference type="ARBA" id="ARBA00001958"/>
    </source>
</evidence>
<evidence type="ECO:0000256" key="11">
    <source>
        <dbReference type="ARBA" id="ARBA00022840"/>
    </source>
</evidence>
<comment type="catalytic activity">
    <reaction evidence="1 16">
        <text>(R)-pantothenate + ATP = (R)-4'-phosphopantothenate + ADP + H(+)</text>
        <dbReference type="Rhea" id="RHEA:16373"/>
        <dbReference type="ChEBI" id="CHEBI:10986"/>
        <dbReference type="ChEBI" id="CHEBI:15378"/>
        <dbReference type="ChEBI" id="CHEBI:29032"/>
        <dbReference type="ChEBI" id="CHEBI:30616"/>
        <dbReference type="ChEBI" id="CHEBI:456216"/>
        <dbReference type="EC" id="2.7.1.33"/>
    </reaction>
</comment>
<comment type="pathway">
    <text evidence="4 16">Cofactor biosynthesis; coenzyme A biosynthesis; CoA from (R)-pantothenate: step 1/5.</text>
</comment>
<dbReference type="HAMAP" id="MF_01274">
    <property type="entry name" value="Pantothen_kinase_3"/>
    <property type="match status" value="1"/>
</dbReference>
<keyword evidence="10 16" id="KW-0418">Kinase</keyword>
<evidence type="ECO:0000256" key="15">
    <source>
        <dbReference type="ARBA" id="ARBA00040883"/>
    </source>
</evidence>
<dbReference type="Proteomes" id="UP000190897">
    <property type="component" value="Unassembled WGS sequence"/>
</dbReference>
<evidence type="ECO:0000313" key="17">
    <source>
        <dbReference type="EMBL" id="SKB52434.1"/>
    </source>
</evidence>
<comment type="cofactor">
    <cofactor evidence="16">
        <name>NH4(+)</name>
        <dbReference type="ChEBI" id="CHEBI:28938"/>
    </cofactor>
    <cofactor evidence="16">
        <name>K(+)</name>
        <dbReference type="ChEBI" id="CHEBI:29103"/>
    </cofactor>
    <text evidence="16">A monovalent cation. Ammonium or potassium.</text>
</comment>
<dbReference type="GO" id="GO:0046872">
    <property type="term" value="F:metal ion binding"/>
    <property type="evidence" value="ECO:0007669"/>
    <property type="project" value="UniProtKB-KW"/>
</dbReference>
<evidence type="ECO:0000256" key="1">
    <source>
        <dbReference type="ARBA" id="ARBA00001206"/>
    </source>
</evidence>
<dbReference type="STRING" id="651661.SAMN05660293_00742"/>
<feature type="active site" description="Proton acceptor" evidence="16">
    <location>
        <position position="92"/>
    </location>
</feature>
<evidence type="ECO:0000313" key="18">
    <source>
        <dbReference type="Proteomes" id="UP000190897"/>
    </source>
</evidence>
<evidence type="ECO:0000256" key="8">
    <source>
        <dbReference type="ARBA" id="ARBA00022679"/>
    </source>
</evidence>
<gene>
    <name evidence="16" type="primary">coaX</name>
    <name evidence="17" type="ORF">SAMN05660293_00742</name>
</gene>
<evidence type="ECO:0000256" key="12">
    <source>
        <dbReference type="ARBA" id="ARBA00022958"/>
    </source>
</evidence>
<protein>
    <recommendedName>
        <fullName evidence="15 16">Type III pantothenate kinase</fullName>
        <ecNumber evidence="6 16">2.7.1.33</ecNumber>
    </recommendedName>
    <alternativeName>
        <fullName evidence="16">PanK-III</fullName>
    </alternativeName>
    <alternativeName>
        <fullName evidence="16">Pantothenic acid kinase</fullName>
    </alternativeName>
</protein>
<dbReference type="EC" id="2.7.1.33" evidence="6 16"/>
<dbReference type="CDD" id="cd24015">
    <property type="entry name" value="ASKHA_NBD_PanK-III"/>
    <property type="match status" value="1"/>
</dbReference>
<comment type="subcellular location">
    <subcellularLocation>
        <location evidence="3 16">Cytoplasm</location>
    </subcellularLocation>
</comment>
<keyword evidence="16" id="KW-0479">Metal-binding</keyword>
<dbReference type="SUPFAM" id="SSF53067">
    <property type="entry name" value="Actin-like ATPase domain"/>
    <property type="match status" value="2"/>
</dbReference>
<evidence type="ECO:0000256" key="4">
    <source>
        <dbReference type="ARBA" id="ARBA00005225"/>
    </source>
</evidence>
<keyword evidence="13 16" id="KW-0173">Coenzyme A biosynthesis</keyword>
<comment type="similarity">
    <text evidence="14 16">Belongs to the type III pantothenate kinase family.</text>
</comment>
<accession>A0A1T5BZ39</accession>
<dbReference type="NCBIfam" id="NF009850">
    <property type="entry name" value="PRK13320.1-2"/>
    <property type="match status" value="1"/>
</dbReference>
<keyword evidence="7 16" id="KW-0963">Cytoplasm</keyword>
<evidence type="ECO:0000256" key="3">
    <source>
        <dbReference type="ARBA" id="ARBA00004496"/>
    </source>
</evidence>
<evidence type="ECO:0000256" key="5">
    <source>
        <dbReference type="ARBA" id="ARBA00011738"/>
    </source>
</evidence>
<feature type="binding site" evidence="16">
    <location>
        <position position="83"/>
    </location>
    <ligand>
        <name>substrate</name>
    </ligand>
</feature>
<organism evidence="17 18">
    <name type="scientific">Dyadobacter psychrophilus</name>
    <dbReference type="NCBI Taxonomy" id="651661"/>
    <lineage>
        <taxon>Bacteria</taxon>
        <taxon>Pseudomonadati</taxon>
        <taxon>Bacteroidota</taxon>
        <taxon>Cytophagia</taxon>
        <taxon>Cytophagales</taxon>
        <taxon>Spirosomataceae</taxon>
        <taxon>Dyadobacter</taxon>
    </lineage>
</organism>
<dbReference type="GO" id="GO:0005524">
    <property type="term" value="F:ATP binding"/>
    <property type="evidence" value="ECO:0007669"/>
    <property type="project" value="UniProtKB-UniRule"/>
</dbReference>
<keyword evidence="18" id="KW-1185">Reference proteome</keyword>
<dbReference type="Gene3D" id="3.30.420.40">
    <property type="match status" value="1"/>
</dbReference>
<dbReference type="PANTHER" id="PTHR34265">
    <property type="entry name" value="TYPE III PANTOTHENATE KINASE"/>
    <property type="match status" value="1"/>
</dbReference>
<keyword evidence="12 16" id="KW-0630">Potassium</keyword>
<dbReference type="GO" id="GO:0004594">
    <property type="term" value="F:pantothenate kinase activity"/>
    <property type="evidence" value="ECO:0007669"/>
    <property type="project" value="UniProtKB-UniRule"/>
</dbReference>
<name>A0A1T5BZ39_9BACT</name>
<evidence type="ECO:0000256" key="10">
    <source>
        <dbReference type="ARBA" id="ARBA00022777"/>
    </source>
</evidence>
<feature type="binding site" evidence="16">
    <location>
        <begin position="90"/>
        <end position="93"/>
    </location>
    <ligand>
        <name>substrate</name>
    </ligand>
</feature>
<dbReference type="Pfam" id="PF03309">
    <property type="entry name" value="Pan_kinase"/>
    <property type="match status" value="1"/>
</dbReference>
<feature type="binding site" evidence="16">
    <location>
        <begin position="6"/>
        <end position="13"/>
    </location>
    <ligand>
        <name>ATP</name>
        <dbReference type="ChEBI" id="CHEBI:30616"/>
    </ligand>
</feature>
<comment type="cofactor">
    <cofactor evidence="2">
        <name>K(+)</name>
        <dbReference type="ChEBI" id="CHEBI:29103"/>
    </cofactor>
</comment>
<keyword evidence="8 16" id="KW-0808">Transferase</keyword>
<evidence type="ECO:0000256" key="6">
    <source>
        <dbReference type="ARBA" id="ARBA00012102"/>
    </source>
</evidence>